<dbReference type="InterPro" id="IPR016024">
    <property type="entry name" value="ARM-type_fold"/>
</dbReference>
<dbReference type="AlphaFoldDB" id="A0A813XUP0"/>
<accession>A0A813XUP0</accession>
<evidence type="ECO:0000259" key="1">
    <source>
        <dbReference type="PROSITE" id="PS50104"/>
    </source>
</evidence>
<protein>
    <recommendedName>
        <fullName evidence="1">TIR domain-containing protein</fullName>
    </recommendedName>
</protein>
<keyword evidence="5" id="KW-1185">Reference proteome</keyword>
<name>A0A813XUP0_9BILA</name>
<proteinExistence type="predicted"/>
<evidence type="ECO:0000313" key="2">
    <source>
        <dbReference type="EMBL" id="CAF0874998.1"/>
    </source>
</evidence>
<dbReference type="Gene3D" id="3.40.50.10140">
    <property type="entry name" value="Toll/interleukin-1 receptor homology (TIR) domain"/>
    <property type="match status" value="1"/>
</dbReference>
<organism evidence="2 4">
    <name type="scientific">Rotaria sordida</name>
    <dbReference type="NCBI Taxonomy" id="392033"/>
    <lineage>
        <taxon>Eukaryota</taxon>
        <taxon>Metazoa</taxon>
        <taxon>Spiralia</taxon>
        <taxon>Gnathifera</taxon>
        <taxon>Rotifera</taxon>
        <taxon>Eurotatoria</taxon>
        <taxon>Bdelloidea</taxon>
        <taxon>Philodinida</taxon>
        <taxon>Philodinidae</taxon>
        <taxon>Rotaria</taxon>
    </lineage>
</organism>
<dbReference type="PANTHER" id="PTHR46270">
    <property type="entry name" value="ARMADILLO-TYPE FOLD-RELATED"/>
    <property type="match status" value="1"/>
</dbReference>
<evidence type="ECO:0000313" key="5">
    <source>
        <dbReference type="Proteomes" id="UP000663870"/>
    </source>
</evidence>
<dbReference type="InterPro" id="IPR035897">
    <property type="entry name" value="Toll_tir_struct_dom_sf"/>
</dbReference>
<dbReference type="Pfam" id="PF13676">
    <property type="entry name" value="TIR_2"/>
    <property type="match status" value="1"/>
</dbReference>
<comment type="caution">
    <text evidence="2">The sequence shown here is derived from an EMBL/GenBank/DDBJ whole genome shotgun (WGS) entry which is preliminary data.</text>
</comment>
<dbReference type="InterPro" id="IPR000157">
    <property type="entry name" value="TIR_dom"/>
</dbReference>
<dbReference type="SUPFAM" id="SSF52200">
    <property type="entry name" value="Toll/Interleukin receptor TIR domain"/>
    <property type="match status" value="1"/>
</dbReference>
<dbReference type="SUPFAM" id="SSF48371">
    <property type="entry name" value="ARM repeat"/>
    <property type="match status" value="1"/>
</dbReference>
<dbReference type="PROSITE" id="PS50104">
    <property type="entry name" value="TIR"/>
    <property type="match status" value="1"/>
</dbReference>
<dbReference type="EMBL" id="CAJNOL010000155">
    <property type="protein sequence ID" value="CAF0892275.1"/>
    <property type="molecule type" value="Genomic_DNA"/>
</dbReference>
<evidence type="ECO:0000313" key="4">
    <source>
        <dbReference type="Proteomes" id="UP000663854"/>
    </source>
</evidence>
<dbReference type="EMBL" id="CAJNOH010000108">
    <property type="protein sequence ID" value="CAF0874998.1"/>
    <property type="molecule type" value="Genomic_DNA"/>
</dbReference>
<evidence type="ECO:0000313" key="3">
    <source>
        <dbReference type="EMBL" id="CAF0892275.1"/>
    </source>
</evidence>
<dbReference type="GO" id="GO:0007165">
    <property type="term" value="P:signal transduction"/>
    <property type="evidence" value="ECO:0007669"/>
    <property type="project" value="InterPro"/>
</dbReference>
<dbReference type="Gene3D" id="1.25.10.10">
    <property type="entry name" value="Leucine-rich Repeat Variant"/>
    <property type="match status" value="1"/>
</dbReference>
<gene>
    <name evidence="3" type="ORF">JXQ802_LOCUS8723</name>
    <name evidence="2" type="ORF">PYM288_LOCUS8246</name>
</gene>
<sequence length="794" mass="92803">MVVSLNSKQIDVDVLLNSGLNDHLSIDEIIQKLNEISFDLISNYLIHDFFILKFFSRINEILQQWNNDNRIILNENDSITLRCGCNLILQMSNLMNNQLENNKILLNTIKICLNNISSFGYYINASNQEEDSNLASFDCLIQAYGKIKCKVLVESVARCAASRFSEGAFSGLCGFPLNNTEHFLLITCPDYVLNYDEENGKYAHFIFDQMYLQYAKVFRCPYGNINDLIDNYSFCLVSPLRLIAFAIRSLELKEKQSFKDIAMKILEYDIINLYSDEKNFTWKKLVHSSLKILLEIGRSFPYLINDIHENQTFFTKLLDNLLKLSNDQENENIQLQAFELIALIVSEEQFSTIVDINKVVKLFVKKFIEAVNIDNEEYNALAEELLYGLESMIDNNIIREQLVEQNSLPYLIKYAKKWSNNESSLKIIYAIVFTTKGKEELKKEQYKDFIDHIKCLYLSNKEEIRQAAHGISWKLTGENDFIETIEQQEKNLEKTSQYYQLGFIQENLNYNSLQNSVTDTFHIMISYSWKNKILCHQIYEYFRDDGYRVWIDENDMYGSIIERMAEAIEKSNFILICASSDYKKSANCQAEAEYAFKRKKTIIPLIVEPNYKADGWLSFIIGNKIYINFTDRVHNEFKIAYKMLLVELQHNGLDLLQSPTNSNCSSRESDTQKYVQPKSSIFESKLNTQPIENVYEPIPSISLSQYRHIERIDNWNETNVVEFFVDNDLKILLPILKGINGQGLIELYRIYERSPNNLYKMFRKDKQIISLGIFFKFVGILKKFINISEQHFDF</sequence>
<dbReference type="PANTHER" id="PTHR46270:SF2">
    <property type="entry name" value="TIR DOMAIN-CONTAINING PROTEIN"/>
    <property type="match status" value="1"/>
</dbReference>
<dbReference type="Proteomes" id="UP000663870">
    <property type="component" value="Unassembled WGS sequence"/>
</dbReference>
<dbReference type="Proteomes" id="UP000663854">
    <property type="component" value="Unassembled WGS sequence"/>
</dbReference>
<reference evidence="2" key="1">
    <citation type="submission" date="2021-02" db="EMBL/GenBank/DDBJ databases">
        <authorList>
            <person name="Nowell W R."/>
        </authorList>
    </citation>
    <scope>NUCLEOTIDE SEQUENCE</scope>
</reference>
<feature type="domain" description="TIR" evidence="1">
    <location>
        <begin position="519"/>
        <end position="643"/>
    </location>
</feature>
<dbReference type="InterPro" id="IPR011989">
    <property type="entry name" value="ARM-like"/>
</dbReference>